<dbReference type="InterPro" id="IPR001387">
    <property type="entry name" value="Cro/C1-type_HTH"/>
</dbReference>
<dbReference type="PROSITE" id="PS50943">
    <property type="entry name" value="HTH_CROC1"/>
    <property type="match status" value="1"/>
</dbReference>
<reference evidence="2 3" key="1">
    <citation type="submission" date="2021-05" db="EMBL/GenBank/DDBJ databases">
        <title>Fusibacter ferrireducens sp. nov., an anaerobic, sulfur- and Fe-reducing bacterium isolated from the mangrove sediment.</title>
        <authorList>
            <person name="Qiu D."/>
        </authorList>
    </citation>
    <scope>NUCLEOTIDE SEQUENCE [LARGE SCALE GENOMIC DNA]</scope>
    <source>
        <strain evidence="2 3">DSM 12116</strain>
    </source>
</reference>
<evidence type="ECO:0000313" key="3">
    <source>
        <dbReference type="Proteomes" id="UP000746471"/>
    </source>
</evidence>
<gene>
    <name evidence="2" type="ORF">KHM83_18555</name>
</gene>
<name>A0ABS5PU29_9FIRM</name>
<dbReference type="RefSeq" id="WP_213238530.1">
    <property type="nucleotide sequence ID" value="NZ_JAHBCL010000052.1"/>
</dbReference>
<sequence>MNRLAEKIKKARLQAGLTEKELAKKCGLQISYILQIESGKKIINEQIADQILKALGTKVAPLSEQASDYDRANSSQPQKSKLVQQEKVQKPVEPNAQWAGIIGQLIYEVPVIDLAKNTQIAVIPHPVLQNKVEGHNGDKLYYIHLSSDCDLKLRLRKGDKVLTLKTKSVMTGAVMHFKYQNKYYVGRIQTLDRNMVIVTSDMIKKEIPQKDIEIIGQCLKVVFDL</sequence>
<dbReference type="CDD" id="cd00093">
    <property type="entry name" value="HTH_XRE"/>
    <property type="match status" value="1"/>
</dbReference>
<keyword evidence="3" id="KW-1185">Reference proteome</keyword>
<dbReference type="Proteomes" id="UP000746471">
    <property type="component" value="Unassembled WGS sequence"/>
</dbReference>
<feature type="domain" description="HTH cro/C1-type" evidence="1">
    <location>
        <begin position="8"/>
        <end position="62"/>
    </location>
</feature>
<evidence type="ECO:0000259" key="1">
    <source>
        <dbReference type="PROSITE" id="PS50943"/>
    </source>
</evidence>
<comment type="caution">
    <text evidence="2">The sequence shown here is derived from an EMBL/GenBank/DDBJ whole genome shotgun (WGS) entry which is preliminary data.</text>
</comment>
<dbReference type="Pfam" id="PF01381">
    <property type="entry name" value="HTH_3"/>
    <property type="match status" value="1"/>
</dbReference>
<dbReference type="EMBL" id="JAHBCL010000052">
    <property type="protein sequence ID" value="MBS7528674.1"/>
    <property type="molecule type" value="Genomic_DNA"/>
</dbReference>
<proteinExistence type="predicted"/>
<dbReference type="InterPro" id="IPR010982">
    <property type="entry name" value="Lambda_DNA-bd_dom_sf"/>
</dbReference>
<accession>A0ABS5PU29</accession>
<protein>
    <submittedName>
        <fullName evidence="2">Helix-turn-helix transcriptional regulator</fullName>
    </submittedName>
</protein>
<dbReference type="SUPFAM" id="SSF47413">
    <property type="entry name" value="lambda repressor-like DNA-binding domains"/>
    <property type="match status" value="1"/>
</dbReference>
<dbReference type="SMART" id="SM00530">
    <property type="entry name" value="HTH_XRE"/>
    <property type="match status" value="1"/>
</dbReference>
<dbReference type="Gene3D" id="1.10.260.40">
    <property type="entry name" value="lambda repressor-like DNA-binding domains"/>
    <property type="match status" value="1"/>
</dbReference>
<organism evidence="2 3">
    <name type="scientific">Fusibacter paucivorans</name>
    <dbReference type="NCBI Taxonomy" id="76009"/>
    <lineage>
        <taxon>Bacteria</taxon>
        <taxon>Bacillati</taxon>
        <taxon>Bacillota</taxon>
        <taxon>Clostridia</taxon>
        <taxon>Eubacteriales</taxon>
        <taxon>Eubacteriales Family XII. Incertae Sedis</taxon>
        <taxon>Fusibacter</taxon>
    </lineage>
</organism>
<evidence type="ECO:0000313" key="2">
    <source>
        <dbReference type="EMBL" id="MBS7528674.1"/>
    </source>
</evidence>